<name>A0A849AAU9_9ACTN</name>
<sequence>MFVPTASNTDFGRYPVNGSAGAGDLYRTDCAEALTIDTNQLTTWTPVGYTWQAYPTQPAAPGAPPAPPAPAPPPPPPSPEELAQRLYKRVDVLIPNHTVGIGPTKPDETIVKVPQWLWVDDPGPQSASISLLGVTVDMTASIESVDWNMGEPTGNPDQGATEPATVHCTGPGAPAPPIAELPFEAKTWKPECGYTYRWRSIPERTNGRGTWPIQANVHWNAHWQSNTGAGGDIPIERTGSSAVKTWELRVRLVNDPNAPQPPPTR</sequence>
<dbReference type="AlphaFoldDB" id="A0A849AAU9"/>
<comment type="caution">
    <text evidence="2">The sequence shown here is derived from an EMBL/GenBank/DDBJ whole genome shotgun (WGS) entry which is preliminary data.</text>
</comment>
<accession>A0A849AAU9</accession>
<gene>
    <name evidence="2" type="ORF">HKD39_18530</name>
</gene>
<proteinExistence type="predicted"/>
<dbReference type="RefSeq" id="WP_171201355.1">
    <property type="nucleotide sequence ID" value="NZ_JABEND010000019.1"/>
</dbReference>
<feature type="compositionally biased region" description="Pro residues" evidence="1">
    <location>
        <begin position="61"/>
        <end position="79"/>
    </location>
</feature>
<feature type="region of interest" description="Disordered" evidence="1">
    <location>
        <begin position="55"/>
        <end position="81"/>
    </location>
</feature>
<evidence type="ECO:0000256" key="1">
    <source>
        <dbReference type="SAM" id="MobiDB-lite"/>
    </source>
</evidence>
<dbReference type="EMBL" id="JABEND010000019">
    <property type="protein sequence ID" value="NNG37655.1"/>
    <property type="molecule type" value="Genomic_DNA"/>
</dbReference>
<dbReference type="Proteomes" id="UP000562984">
    <property type="component" value="Unassembled WGS sequence"/>
</dbReference>
<protein>
    <submittedName>
        <fullName evidence="2">Uncharacterized protein</fullName>
    </submittedName>
</protein>
<reference evidence="2 3" key="1">
    <citation type="submission" date="2020-05" db="EMBL/GenBank/DDBJ databases">
        <title>Nakamurella sp. DB0629 isolated from air conditioner.</title>
        <authorList>
            <person name="Kim D.H."/>
            <person name="Kim D.-U."/>
        </authorList>
    </citation>
    <scope>NUCLEOTIDE SEQUENCE [LARGE SCALE GENOMIC DNA]</scope>
    <source>
        <strain evidence="2 3">DB0629</strain>
    </source>
</reference>
<evidence type="ECO:0000313" key="2">
    <source>
        <dbReference type="EMBL" id="NNG37655.1"/>
    </source>
</evidence>
<organism evidence="2 3">
    <name type="scientific">Nakamurella aerolata</name>
    <dbReference type="NCBI Taxonomy" id="1656892"/>
    <lineage>
        <taxon>Bacteria</taxon>
        <taxon>Bacillati</taxon>
        <taxon>Actinomycetota</taxon>
        <taxon>Actinomycetes</taxon>
        <taxon>Nakamurellales</taxon>
        <taxon>Nakamurellaceae</taxon>
        <taxon>Nakamurella</taxon>
    </lineage>
</organism>
<keyword evidence="3" id="KW-1185">Reference proteome</keyword>
<evidence type="ECO:0000313" key="3">
    <source>
        <dbReference type="Proteomes" id="UP000562984"/>
    </source>
</evidence>